<dbReference type="OrthoDB" id="37886at2759"/>
<dbReference type="GO" id="GO:0005737">
    <property type="term" value="C:cytoplasm"/>
    <property type="evidence" value="ECO:0007669"/>
    <property type="project" value="TreeGrafter"/>
</dbReference>
<dbReference type="FunFam" id="1.10.220.10:FF:000002">
    <property type="entry name" value="Annexin"/>
    <property type="match status" value="1"/>
</dbReference>
<feature type="compositionally biased region" description="Low complexity" evidence="7">
    <location>
        <begin position="28"/>
        <end position="70"/>
    </location>
</feature>
<feature type="region of interest" description="Disordered" evidence="7">
    <location>
        <begin position="1"/>
        <end position="105"/>
    </location>
</feature>
<evidence type="ECO:0000256" key="5">
    <source>
        <dbReference type="ARBA" id="ARBA00023302"/>
    </source>
</evidence>
<dbReference type="EMBL" id="QPKB01000001">
    <property type="protein sequence ID" value="RWR75109.1"/>
    <property type="molecule type" value="Genomic_DNA"/>
</dbReference>
<dbReference type="SUPFAM" id="SSF47874">
    <property type="entry name" value="Annexin"/>
    <property type="match status" value="1"/>
</dbReference>
<evidence type="ECO:0000256" key="7">
    <source>
        <dbReference type="SAM" id="MobiDB-lite"/>
    </source>
</evidence>
<evidence type="ECO:0000256" key="6">
    <source>
        <dbReference type="RuleBase" id="RU003540"/>
    </source>
</evidence>
<comment type="domain">
    <text evidence="6">A pair of annexin repeats may form one binding site for calcium and phospholipid.</text>
</comment>
<dbReference type="FunFam" id="1.10.220.10:FF:000001">
    <property type="entry name" value="Annexin"/>
    <property type="match status" value="1"/>
</dbReference>
<dbReference type="InterPro" id="IPR037104">
    <property type="entry name" value="Annexin_sf"/>
</dbReference>
<evidence type="ECO:0000256" key="3">
    <source>
        <dbReference type="ARBA" id="ARBA00022837"/>
    </source>
</evidence>
<dbReference type="PROSITE" id="PS51897">
    <property type="entry name" value="ANNEXIN_2"/>
    <property type="match status" value="2"/>
</dbReference>
<dbReference type="GO" id="GO:0005886">
    <property type="term" value="C:plasma membrane"/>
    <property type="evidence" value="ECO:0007669"/>
    <property type="project" value="TreeGrafter"/>
</dbReference>
<dbReference type="GO" id="GO:0009414">
    <property type="term" value="P:response to water deprivation"/>
    <property type="evidence" value="ECO:0007669"/>
    <property type="project" value="TreeGrafter"/>
</dbReference>
<dbReference type="GO" id="GO:0005509">
    <property type="term" value="F:calcium ion binding"/>
    <property type="evidence" value="ECO:0007669"/>
    <property type="project" value="InterPro"/>
</dbReference>
<organism evidence="8 9">
    <name type="scientific">Cinnamomum micranthum f. kanehirae</name>
    <dbReference type="NCBI Taxonomy" id="337451"/>
    <lineage>
        <taxon>Eukaryota</taxon>
        <taxon>Viridiplantae</taxon>
        <taxon>Streptophyta</taxon>
        <taxon>Embryophyta</taxon>
        <taxon>Tracheophyta</taxon>
        <taxon>Spermatophyta</taxon>
        <taxon>Magnoliopsida</taxon>
        <taxon>Magnoliidae</taxon>
        <taxon>Laurales</taxon>
        <taxon>Lauraceae</taxon>
        <taxon>Cinnamomum</taxon>
    </lineage>
</organism>
<evidence type="ECO:0000256" key="1">
    <source>
        <dbReference type="ARBA" id="ARBA00007831"/>
    </source>
</evidence>
<proteinExistence type="inferred from homology"/>
<evidence type="ECO:0000313" key="9">
    <source>
        <dbReference type="Proteomes" id="UP000283530"/>
    </source>
</evidence>
<dbReference type="GO" id="GO:0005544">
    <property type="term" value="F:calcium-dependent phospholipid binding"/>
    <property type="evidence" value="ECO:0007669"/>
    <property type="project" value="UniProtKB-KW"/>
</dbReference>
<comment type="similarity">
    <text evidence="1 6">Belongs to the annexin family.</text>
</comment>
<dbReference type="PANTHER" id="PTHR10502">
    <property type="entry name" value="ANNEXIN"/>
    <property type="match status" value="1"/>
</dbReference>
<keyword evidence="2 6" id="KW-0677">Repeat</keyword>
<keyword evidence="5 6" id="KW-0111">Calcium/phospholipid-binding</keyword>
<dbReference type="Pfam" id="PF00191">
    <property type="entry name" value="Annexin"/>
    <property type="match status" value="3"/>
</dbReference>
<gene>
    <name evidence="8" type="ORF">CKAN_00347500</name>
</gene>
<evidence type="ECO:0000256" key="4">
    <source>
        <dbReference type="ARBA" id="ARBA00023216"/>
    </source>
</evidence>
<feature type="compositionally biased region" description="Polar residues" evidence="7">
    <location>
        <begin position="71"/>
        <end position="89"/>
    </location>
</feature>
<sequence length="373" mass="41646">MLAIAFVPAAQEQQPLESCHTPQPPQKPQTLQKPLQKAQQHQPPPQQKQSASPTQTQQQPQENKAQTKQQPQQDSISPPKTEAQPQVNHETVAPQKTQPQTQTQAKSIPLVLEKMPGPSGGVVPSTPTPERAILLSLLEESERDATIVWQSLQLMSLDKVALAEVICSRTLSQIRSLKRAYFTYFKSELSKDIVSSTLLINSNTKELLVACLDDKARDEGTNVDVNKAEEDAKQLFKDGENIWGTNNKTFIDIFTKRNRSHLAAVDAAYDKLYGHSLEEAVRKETSRSFKAGLLTLLKCAKNPAKYFAEVLYNSMKGLGTSDTTLIRVVVTRAGIDMEDIKKEFVQAYKTSLKDYIHDDTSGDYRTFLLNLVE</sequence>
<dbReference type="STRING" id="337451.A0A443N988"/>
<keyword evidence="4 6" id="KW-0041">Annexin</keyword>
<dbReference type="InterPro" id="IPR018252">
    <property type="entry name" value="Annexin_repeat_CS"/>
</dbReference>
<feature type="compositionally biased region" description="Low complexity" evidence="7">
    <location>
        <begin position="93"/>
        <end position="105"/>
    </location>
</feature>
<dbReference type="PROSITE" id="PS00223">
    <property type="entry name" value="ANNEXIN_1"/>
    <property type="match status" value="1"/>
</dbReference>
<dbReference type="GO" id="GO:0009408">
    <property type="term" value="P:response to heat"/>
    <property type="evidence" value="ECO:0007669"/>
    <property type="project" value="TreeGrafter"/>
</dbReference>
<keyword evidence="9" id="KW-1185">Reference proteome</keyword>
<comment type="caution">
    <text evidence="8">The sequence shown here is derived from an EMBL/GenBank/DDBJ whole genome shotgun (WGS) entry which is preliminary data.</text>
</comment>
<evidence type="ECO:0000313" key="8">
    <source>
        <dbReference type="EMBL" id="RWR75109.1"/>
    </source>
</evidence>
<accession>A0A443N988</accession>
<name>A0A443N988_9MAGN</name>
<dbReference type="GO" id="GO:0009409">
    <property type="term" value="P:response to cold"/>
    <property type="evidence" value="ECO:0007669"/>
    <property type="project" value="TreeGrafter"/>
</dbReference>
<dbReference type="InterPro" id="IPR018502">
    <property type="entry name" value="Annexin_repeat"/>
</dbReference>
<keyword evidence="3 6" id="KW-0106">Calcium</keyword>
<dbReference type="AlphaFoldDB" id="A0A443N988"/>
<reference evidence="8 9" key="1">
    <citation type="journal article" date="2019" name="Nat. Plants">
        <title>Stout camphor tree genome fills gaps in understanding of flowering plant genome evolution.</title>
        <authorList>
            <person name="Chaw S.M."/>
            <person name="Liu Y.C."/>
            <person name="Wu Y.W."/>
            <person name="Wang H.Y."/>
            <person name="Lin C.I."/>
            <person name="Wu C.S."/>
            <person name="Ke H.M."/>
            <person name="Chang L.Y."/>
            <person name="Hsu C.Y."/>
            <person name="Yang H.T."/>
            <person name="Sudianto E."/>
            <person name="Hsu M.H."/>
            <person name="Wu K.P."/>
            <person name="Wang L.N."/>
            <person name="Leebens-Mack J.H."/>
            <person name="Tsai I.J."/>
        </authorList>
    </citation>
    <scope>NUCLEOTIDE SEQUENCE [LARGE SCALE GENOMIC DNA]</scope>
    <source>
        <strain evidence="9">cv. Chaw 1501</strain>
        <tissue evidence="8">Young leaves</tissue>
    </source>
</reference>
<evidence type="ECO:0000256" key="2">
    <source>
        <dbReference type="ARBA" id="ARBA00022737"/>
    </source>
</evidence>
<dbReference type="PANTHER" id="PTHR10502:SF102">
    <property type="entry name" value="ANNEXIN B11"/>
    <property type="match status" value="1"/>
</dbReference>
<dbReference type="InterPro" id="IPR001464">
    <property type="entry name" value="Annexin"/>
</dbReference>
<dbReference type="Proteomes" id="UP000283530">
    <property type="component" value="Unassembled WGS sequence"/>
</dbReference>
<dbReference type="Gene3D" id="1.10.220.10">
    <property type="entry name" value="Annexin"/>
    <property type="match status" value="3"/>
</dbReference>
<dbReference type="PRINTS" id="PR00196">
    <property type="entry name" value="ANNEXIN"/>
</dbReference>
<dbReference type="GO" id="GO:0009651">
    <property type="term" value="P:response to salt stress"/>
    <property type="evidence" value="ECO:0007669"/>
    <property type="project" value="TreeGrafter"/>
</dbReference>
<dbReference type="SMART" id="SM00335">
    <property type="entry name" value="ANX"/>
    <property type="match status" value="3"/>
</dbReference>
<protein>
    <recommendedName>
        <fullName evidence="6">Annexin</fullName>
    </recommendedName>
</protein>
<dbReference type="GO" id="GO:0001786">
    <property type="term" value="F:phosphatidylserine binding"/>
    <property type="evidence" value="ECO:0007669"/>
    <property type="project" value="TreeGrafter"/>
</dbReference>